<dbReference type="InterPro" id="IPR003817">
    <property type="entry name" value="PS_Dcarbxylase"/>
</dbReference>
<evidence type="ECO:0000256" key="1">
    <source>
        <dbReference type="ARBA" id="ARBA00022475"/>
    </source>
</evidence>
<dbReference type="HAMAP" id="MF_00664">
    <property type="entry name" value="PS_decarb_PSD_A"/>
    <property type="match status" value="1"/>
</dbReference>
<dbReference type="Pfam" id="PF02666">
    <property type="entry name" value="PS_Dcarbxylase"/>
    <property type="match status" value="1"/>
</dbReference>
<feature type="site" description="Cleavage (non-hydrolytic); by autocatalysis" evidence="11">
    <location>
        <begin position="195"/>
        <end position="196"/>
    </location>
</feature>
<keyword evidence="7 11" id="KW-0594">Phospholipid biosynthesis</keyword>
<feature type="transmembrane region" description="Helical" evidence="12">
    <location>
        <begin position="16"/>
        <end position="35"/>
    </location>
</feature>
<evidence type="ECO:0000256" key="10">
    <source>
        <dbReference type="ARBA" id="ARBA00023317"/>
    </source>
</evidence>
<sequence>MKLYRKRKVKLHSEGTGFLIGVFILFFFTDIYLYYALNSKIAFYIVLPITLILFGLVLNFFRSPLRRFPSDPEGKVIASADGTIVAIEQVYEPEYLQQDCIMVSIFMSIFNVHANWYPVDGIVKYVRHHEGRFMAAYLPKSSVENERSTVVIRTMDKHDILVRQVAGAVAKRIVTYPKEGEECYIDDHMGFIKFGSRVDVYIPLGSEILVKMDEKVTGNQTILAHLPQA</sequence>
<keyword evidence="8 11" id="KW-0456">Lyase</keyword>
<evidence type="ECO:0000256" key="9">
    <source>
        <dbReference type="ARBA" id="ARBA00023264"/>
    </source>
</evidence>
<dbReference type="EMBL" id="JQJD01000010">
    <property type="protein sequence ID" value="KGN82430.1"/>
    <property type="molecule type" value="Genomic_DNA"/>
</dbReference>
<feature type="modified residue" description="Pyruvic acid (Ser); by autocatalysis" evidence="11">
    <location>
        <position position="196"/>
    </location>
</feature>
<evidence type="ECO:0000256" key="6">
    <source>
        <dbReference type="ARBA" id="ARBA00023145"/>
    </source>
</evidence>
<dbReference type="eggNOG" id="COG0688">
    <property type="taxonomic scope" value="Bacteria"/>
</dbReference>
<comment type="caution">
    <text evidence="13">The sequence shown here is derived from an EMBL/GenBank/DDBJ whole genome shotgun (WGS) entry which is preliminary data.</text>
</comment>
<dbReference type="AlphaFoldDB" id="A0A099WX38"/>
<feature type="chain" id="PRO_5023281342" description="Phosphatidylserine decarboxylase beta chain" evidence="11">
    <location>
        <begin position="1"/>
        <end position="195"/>
    </location>
</feature>
<comment type="PTM">
    <text evidence="11">Is synthesized initially as an inactive proenzyme. Formation of the active enzyme involves a self-maturation process in which the active site pyruvoyl group is generated from an internal serine residue via an autocatalytic post-translational modification. Two non-identical subunits are generated from the proenzyme in this reaction, and the pyruvate is formed at the N-terminus of the alpha chain, which is derived from the carboxyl end of the proenzyme. The post-translation cleavage follows an unusual pathway, termed non-hydrolytic serinolysis, in which the side chain hydroxyl group of the serine supplies its oxygen atom to form the C-terminus of the beta chain, while the remainder of the serine residue undergoes an oxidative deamination to produce ammonia and the pyruvoyl prosthetic group on the alpha chain.</text>
</comment>
<dbReference type="Proteomes" id="UP000030125">
    <property type="component" value="Unassembled WGS sequence"/>
</dbReference>
<keyword evidence="6 11" id="KW-0865">Zymogen</keyword>
<dbReference type="RefSeq" id="WP_036846150.1">
    <property type="nucleotide sequence ID" value="NZ_JQJD01000010.1"/>
</dbReference>
<keyword evidence="2 11" id="KW-0444">Lipid biosynthesis</keyword>
<reference evidence="13 14" key="1">
    <citation type="submission" date="2014-08" db="EMBL/GenBank/DDBJ databases">
        <title>Porphyromonas cangingivalis strain:COT-109_OH1386 Genome sequencing.</title>
        <authorList>
            <person name="Wallis C."/>
            <person name="Deusch O."/>
            <person name="O'Flynn C."/>
            <person name="Davis I."/>
            <person name="Jospin G."/>
            <person name="Darling A.E."/>
            <person name="Coil D.A."/>
            <person name="Alexiev A."/>
            <person name="Horsfall A."/>
            <person name="Kirkwood N."/>
            <person name="Harris S."/>
            <person name="Eisen J.A."/>
        </authorList>
    </citation>
    <scope>NUCLEOTIDE SEQUENCE [LARGE SCALE GENOMIC DNA]</scope>
    <source>
        <strain evidence="14">COT-109 OH1386</strain>
    </source>
</reference>
<dbReference type="STRING" id="36874.HQ34_04790"/>
<keyword evidence="14" id="KW-1185">Reference proteome</keyword>
<keyword evidence="4 11" id="KW-0443">Lipid metabolism</keyword>
<dbReference type="NCBIfam" id="NF003678">
    <property type="entry name" value="PRK05305.1-2"/>
    <property type="match status" value="1"/>
</dbReference>
<dbReference type="UniPathway" id="UPA00558">
    <property type="reaction ID" value="UER00616"/>
</dbReference>
<evidence type="ECO:0000256" key="2">
    <source>
        <dbReference type="ARBA" id="ARBA00022516"/>
    </source>
</evidence>
<dbReference type="InterPro" id="IPR033175">
    <property type="entry name" value="PSD-A"/>
</dbReference>
<comment type="pathway">
    <text evidence="11">Phospholipid metabolism; phosphatidylethanolamine biosynthesis; phosphatidylethanolamine from CDP-diacylglycerol: step 2/2.</text>
</comment>
<accession>A0A099WX38</accession>
<comment type="subunit">
    <text evidence="11">Heterodimer of a large membrane-associated beta subunit and a small pyruvoyl-containing alpha subunit.</text>
</comment>
<gene>
    <name evidence="11" type="primary">psd</name>
    <name evidence="13" type="ORF">HQ35_02415</name>
</gene>
<keyword evidence="9 11" id="KW-1208">Phospholipid metabolism</keyword>
<evidence type="ECO:0000256" key="5">
    <source>
        <dbReference type="ARBA" id="ARBA00023136"/>
    </source>
</evidence>
<keyword evidence="12" id="KW-1133">Transmembrane helix</keyword>
<proteinExistence type="inferred from homology"/>
<keyword evidence="10 11" id="KW-0670">Pyruvate</keyword>
<dbReference type="PANTHER" id="PTHR35809:SF1">
    <property type="entry name" value="ARCHAETIDYLSERINE DECARBOXYLASE PROENZYME-RELATED"/>
    <property type="match status" value="1"/>
</dbReference>
<feature type="active site" description="Schiff-base intermediate with substrate; via pyruvic acid" evidence="11">
    <location>
        <position position="196"/>
    </location>
</feature>
<organism evidence="13 14">
    <name type="scientific">Porphyromonas cangingivalis</name>
    <dbReference type="NCBI Taxonomy" id="36874"/>
    <lineage>
        <taxon>Bacteria</taxon>
        <taxon>Pseudomonadati</taxon>
        <taxon>Bacteroidota</taxon>
        <taxon>Bacteroidia</taxon>
        <taxon>Bacteroidales</taxon>
        <taxon>Porphyromonadaceae</taxon>
        <taxon>Porphyromonas</taxon>
    </lineage>
</organism>
<evidence type="ECO:0000313" key="13">
    <source>
        <dbReference type="EMBL" id="KGN82430.1"/>
    </source>
</evidence>
<keyword evidence="5 11" id="KW-0472">Membrane</keyword>
<dbReference type="GO" id="GO:0006646">
    <property type="term" value="P:phosphatidylethanolamine biosynthetic process"/>
    <property type="evidence" value="ECO:0007669"/>
    <property type="project" value="UniProtKB-UniRule"/>
</dbReference>
<dbReference type="EC" id="4.1.1.65" evidence="11"/>
<comment type="function">
    <text evidence="11">Catalyzes the formation of phosphatidylethanolamine (PtdEtn) from phosphatidylserine (PtdSer).</text>
</comment>
<comment type="subcellular location">
    <subcellularLocation>
        <location evidence="11">Cell membrane</location>
        <topology evidence="11">Peripheral membrane protein</topology>
    </subcellularLocation>
</comment>
<dbReference type="GO" id="GO:0004609">
    <property type="term" value="F:phosphatidylserine decarboxylase activity"/>
    <property type="evidence" value="ECO:0007669"/>
    <property type="project" value="UniProtKB-UniRule"/>
</dbReference>
<keyword evidence="1 11" id="KW-1003">Cell membrane</keyword>
<keyword evidence="12" id="KW-0812">Transmembrane</keyword>
<evidence type="ECO:0000256" key="11">
    <source>
        <dbReference type="HAMAP-Rule" id="MF_00664"/>
    </source>
</evidence>
<keyword evidence="3 11" id="KW-0210">Decarboxylase</keyword>
<dbReference type="PANTHER" id="PTHR35809">
    <property type="entry name" value="ARCHAETIDYLSERINE DECARBOXYLASE PROENZYME-RELATED"/>
    <property type="match status" value="1"/>
</dbReference>
<evidence type="ECO:0000313" key="14">
    <source>
        <dbReference type="Proteomes" id="UP000030125"/>
    </source>
</evidence>
<evidence type="ECO:0000256" key="8">
    <source>
        <dbReference type="ARBA" id="ARBA00023239"/>
    </source>
</evidence>
<name>A0A099WX38_PORCN</name>
<evidence type="ECO:0000256" key="7">
    <source>
        <dbReference type="ARBA" id="ARBA00023209"/>
    </source>
</evidence>
<feature type="chain" id="PRO_5023281341" description="Phosphatidylserine decarboxylase alpha chain" evidence="11">
    <location>
        <begin position="196"/>
        <end position="229"/>
    </location>
</feature>
<dbReference type="GO" id="GO:0005886">
    <property type="term" value="C:plasma membrane"/>
    <property type="evidence" value="ECO:0007669"/>
    <property type="project" value="UniProtKB-SubCell"/>
</dbReference>
<evidence type="ECO:0000256" key="3">
    <source>
        <dbReference type="ARBA" id="ARBA00022793"/>
    </source>
</evidence>
<evidence type="ECO:0000256" key="12">
    <source>
        <dbReference type="SAM" id="Phobius"/>
    </source>
</evidence>
<feature type="transmembrane region" description="Helical" evidence="12">
    <location>
        <begin position="41"/>
        <end position="61"/>
    </location>
</feature>
<comment type="cofactor">
    <cofactor evidence="11">
        <name>pyruvate</name>
        <dbReference type="ChEBI" id="CHEBI:15361"/>
    </cofactor>
    <text evidence="11">Binds 1 pyruvoyl group covalently per subunit.</text>
</comment>
<comment type="catalytic activity">
    <reaction evidence="11">
        <text>a 1,2-diacyl-sn-glycero-3-phospho-L-serine + H(+) = a 1,2-diacyl-sn-glycero-3-phosphoethanolamine + CO2</text>
        <dbReference type="Rhea" id="RHEA:20828"/>
        <dbReference type="ChEBI" id="CHEBI:15378"/>
        <dbReference type="ChEBI" id="CHEBI:16526"/>
        <dbReference type="ChEBI" id="CHEBI:57262"/>
        <dbReference type="ChEBI" id="CHEBI:64612"/>
        <dbReference type="EC" id="4.1.1.65"/>
    </reaction>
</comment>
<dbReference type="OrthoDB" id="9790893at2"/>
<comment type="similarity">
    <text evidence="11">Belongs to the phosphatidylserine decarboxylase family. PSD-A subfamily.</text>
</comment>
<protein>
    <recommendedName>
        <fullName evidence="11">Phosphatidylserine decarboxylase proenzyme</fullName>
        <ecNumber evidence="11">4.1.1.65</ecNumber>
    </recommendedName>
    <component>
        <recommendedName>
            <fullName evidence="11">Phosphatidylserine decarboxylase alpha chain</fullName>
        </recommendedName>
    </component>
    <component>
        <recommendedName>
            <fullName evidence="11">Phosphatidylserine decarboxylase beta chain</fullName>
        </recommendedName>
    </component>
</protein>
<evidence type="ECO:0000256" key="4">
    <source>
        <dbReference type="ARBA" id="ARBA00023098"/>
    </source>
</evidence>